<dbReference type="PROSITE" id="PS50043">
    <property type="entry name" value="HTH_LUXR_2"/>
    <property type="match status" value="1"/>
</dbReference>
<dbReference type="InterPro" id="IPR036388">
    <property type="entry name" value="WH-like_DNA-bd_sf"/>
</dbReference>
<reference evidence="5 6" key="1">
    <citation type="submission" date="2015-10" db="EMBL/GenBank/DDBJ databases">
        <title>Pseudomonas helleri sp. nov. and Pseudomonas weihenstephanensis sp. nov., isolated from raw cows milk.</title>
        <authorList>
            <person name="Von Neubeck M."/>
            <person name="Huptas C."/>
            <person name="Wenning M."/>
            <person name="Scherer S."/>
        </authorList>
    </citation>
    <scope>NUCLEOTIDE SEQUENCE [LARGE SCALE GENOMIC DNA]</scope>
    <source>
        <strain evidence="5 6">BSTT44</strain>
    </source>
</reference>
<dbReference type="CDD" id="cd06170">
    <property type="entry name" value="LuxR_C_like"/>
    <property type="match status" value="1"/>
</dbReference>
<evidence type="ECO:0000313" key="6">
    <source>
        <dbReference type="Proteomes" id="UP000050342"/>
    </source>
</evidence>
<dbReference type="EMBL" id="LLWH01000047">
    <property type="protein sequence ID" value="KQB54787.1"/>
    <property type="molecule type" value="Genomic_DNA"/>
</dbReference>
<keyword evidence="1" id="KW-0805">Transcription regulation</keyword>
<feature type="domain" description="HTH luxR-type" evidence="4">
    <location>
        <begin position="11"/>
        <end position="76"/>
    </location>
</feature>
<proteinExistence type="predicted"/>
<dbReference type="Gene3D" id="1.10.10.10">
    <property type="entry name" value="Winged helix-like DNA-binding domain superfamily/Winged helix DNA-binding domain"/>
    <property type="match status" value="1"/>
</dbReference>
<dbReference type="GO" id="GO:0006355">
    <property type="term" value="P:regulation of DNA-templated transcription"/>
    <property type="evidence" value="ECO:0007669"/>
    <property type="project" value="InterPro"/>
</dbReference>
<keyword evidence="6" id="KW-1185">Reference proteome</keyword>
<accession>A0A0Q1CJ06</accession>
<gene>
    <name evidence="5" type="ORF">AQS70_20595</name>
</gene>
<keyword evidence="3" id="KW-0804">Transcription</keyword>
<evidence type="ECO:0000313" key="5">
    <source>
        <dbReference type="EMBL" id="KQB54787.1"/>
    </source>
</evidence>
<dbReference type="InterPro" id="IPR016032">
    <property type="entry name" value="Sig_transdc_resp-reg_C-effctor"/>
</dbReference>
<dbReference type="STRING" id="1563157.AQS70_20595"/>
<dbReference type="PRINTS" id="PR00038">
    <property type="entry name" value="HTHLUXR"/>
</dbReference>
<dbReference type="AlphaFoldDB" id="A0A0Q1CJ06"/>
<protein>
    <submittedName>
        <fullName evidence="5">LuxR family transcriptional regulator</fullName>
    </submittedName>
</protein>
<organism evidence="5 6">
    <name type="scientific">Pseudomonas endophytica</name>
    <dbReference type="NCBI Taxonomy" id="1563157"/>
    <lineage>
        <taxon>Bacteria</taxon>
        <taxon>Pseudomonadati</taxon>
        <taxon>Pseudomonadota</taxon>
        <taxon>Gammaproteobacteria</taxon>
        <taxon>Pseudomonadales</taxon>
        <taxon>Pseudomonadaceae</taxon>
        <taxon>Pseudomonas</taxon>
    </lineage>
</organism>
<sequence>MESTITNGGWKGHLGRGLAPRELEFLLWIAQGFTSKEIAREAGIEYGSVKNRLTSAMFKMGVTKRTALVAEAMKRQIITPLCFVLAALLAMHSMLGDSPLQRDRRVPERRIAHVRIVRRAECCELTV</sequence>
<comment type="caution">
    <text evidence="5">The sequence shown here is derived from an EMBL/GenBank/DDBJ whole genome shotgun (WGS) entry which is preliminary data.</text>
</comment>
<dbReference type="RefSeq" id="WP_055101809.1">
    <property type="nucleotide sequence ID" value="NZ_LLWH01000047.1"/>
</dbReference>
<dbReference type="SUPFAM" id="SSF46894">
    <property type="entry name" value="C-terminal effector domain of the bipartite response regulators"/>
    <property type="match status" value="1"/>
</dbReference>
<evidence type="ECO:0000256" key="1">
    <source>
        <dbReference type="ARBA" id="ARBA00023015"/>
    </source>
</evidence>
<name>A0A0Q1CJ06_9PSED</name>
<evidence type="ECO:0000256" key="3">
    <source>
        <dbReference type="ARBA" id="ARBA00023163"/>
    </source>
</evidence>
<dbReference type="SMART" id="SM00421">
    <property type="entry name" value="HTH_LUXR"/>
    <property type="match status" value="1"/>
</dbReference>
<dbReference type="InterPro" id="IPR000792">
    <property type="entry name" value="Tscrpt_reg_LuxR_C"/>
</dbReference>
<dbReference type="OrthoDB" id="6896872at2"/>
<dbReference type="Proteomes" id="UP000050342">
    <property type="component" value="Unassembled WGS sequence"/>
</dbReference>
<dbReference type="PANTHER" id="PTHR44688">
    <property type="entry name" value="DNA-BINDING TRANSCRIPTIONAL ACTIVATOR DEVR_DOSR"/>
    <property type="match status" value="1"/>
</dbReference>
<dbReference type="Pfam" id="PF00196">
    <property type="entry name" value="GerE"/>
    <property type="match status" value="1"/>
</dbReference>
<keyword evidence="2" id="KW-0238">DNA-binding</keyword>
<dbReference type="PANTHER" id="PTHR44688:SF16">
    <property type="entry name" value="DNA-BINDING TRANSCRIPTIONAL ACTIVATOR DEVR_DOSR"/>
    <property type="match status" value="1"/>
</dbReference>
<evidence type="ECO:0000259" key="4">
    <source>
        <dbReference type="PROSITE" id="PS50043"/>
    </source>
</evidence>
<evidence type="ECO:0000256" key="2">
    <source>
        <dbReference type="ARBA" id="ARBA00023125"/>
    </source>
</evidence>
<dbReference type="GO" id="GO:0003677">
    <property type="term" value="F:DNA binding"/>
    <property type="evidence" value="ECO:0007669"/>
    <property type="project" value="UniProtKB-KW"/>
</dbReference>